<dbReference type="CDD" id="cd09487">
    <property type="entry name" value="SAM_superfamily"/>
    <property type="match status" value="1"/>
</dbReference>
<dbReference type="CDD" id="cd07302">
    <property type="entry name" value="CHD"/>
    <property type="match status" value="1"/>
</dbReference>
<dbReference type="PANTHER" id="PTHR16305">
    <property type="entry name" value="TESTICULAR SOLUBLE ADENYLYL CYCLASE"/>
    <property type="match status" value="1"/>
</dbReference>
<dbReference type="PANTHER" id="PTHR16305:SF28">
    <property type="entry name" value="GUANYLATE CYCLASE DOMAIN-CONTAINING PROTEIN"/>
    <property type="match status" value="1"/>
</dbReference>
<name>A0A6G4WKF9_9HYPH</name>
<dbReference type="GO" id="GO:0005524">
    <property type="term" value="F:ATP binding"/>
    <property type="evidence" value="ECO:0007669"/>
    <property type="project" value="UniProtKB-KW"/>
</dbReference>
<gene>
    <name evidence="6" type="ORF">G6N73_27605</name>
</gene>
<dbReference type="SUPFAM" id="SSF55073">
    <property type="entry name" value="Nucleotide cyclase"/>
    <property type="match status" value="1"/>
</dbReference>
<evidence type="ECO:0000256" key="3">
    <source>
        <dbReference type="PROSITE-ProRule" id="PRU00339"/>
    </source>
</evidence>
<dbReference type="EMBL" id="JAAKZF010000067">
    <property type="protein sequence ID" value="NGO54838.1"/>
    <property type="molecule type" value="Genomic_DNA"/>
</dbReference>
<dbReference type="AlphaFoldDB" id="A0A6G4WKF9"/>
<dbReference type="Proteomes" id="UP001642900">
    <property type="component" value="Unassembled WGS sequence"/>
</dbReference>
<dbReference type="PROSITE" id="PS50105">
    <property type="entry name" value="SAM_DOMAIN"/>
    <property type="match status" value="1"/>
</dbReference>
<dbReference type="InterPro" id="IPR029058">
    <property type="entry name" value="AB_hydrolase_fold"/>
</dbReference>
<feature type="repeat" description="TPR" evidence="3">
    <location>
        <begin position="749"/>
        <end position="782"/>
    </location>
</feature>
<reference evidence="6 7" key="1">
    <citation type="submission" date="2020-02" db="EMBL/GenBank/DDBJ databases">
        <title>Genome sequence of strain CCNWXJ40-4.</title>
        <authorList>
            <person name="Gao J."/>
            <person name="Sun J."/>
        </authorList>
    </citation>
    <scope>NUCLEOTIDE SEQUENCE [LARGE SCALE GENOMIC DNA]</scope>
    <source>
        <strain evidence="6 7">CCNWXJ 40-4</strain>
    </source>
</reference>
<dbReference type="InterPro" id="IPR001054">
    <property type="entry name" value="A/G_cyclase"/>
</dbReference>
<accession>A0A6G4WKF9</accession>
<dbReference type="Pfam" id="PF00211">
    <property type="entry name" value="Guanylate_cyc"/>
    <property type="match status" value="1"/>
</dbReference>
<dbReference type="Gene3D" id="3.40.50.1820">
    <property type="entry name" value="alpha/beta hydrolase"/>
    <property type="match status" value="1"/>
</dbReference>
<dbReference type="Gene3D" id="3.40.50.300">
    <property type="entry name" value="P-loop containing nucleotide triphosphate hydrolases"/>
    <property type="match status" value="1"/>
</dbReference>
<dbReference type="Pfam" id="PF00561">
    <property type="entry name" value="Abhydrolase_1"/>
    <property type="match status" value="1"/>
</dbReference>
<evidence type="ECO:0000313" key="6">
    <source>
        <dbReference type="EMBL" id="NGO54838.1"/>
    </source>
</evidence>
<evidence type="ECO:0000256" key="2">
    <source>
        <dbReference type="ARBA" id="ARBA00022840"/>
    </source>
</evidence>
<dbReference type="SUPFAM" id="SSF53474">
    <property type="entry name" value="alpha/beta-Hydrolases"/>
    <property type="match status" value="1"/>
</dbReference>
<dbReference type="InterPro" id="IPR001660">
    <property type="entry name" value="SAM"/>
</dbReference>
<organism evidence="6 7">
    <name type="scientific">Allomesorhizobium camelthorni</name>
    <dbReference type="NCBI Taxonomy" id="475069"/>
    <lineage>
        <taxon>Bacteria</taxon>
        <taxon>Pseudomonadati</taxon>
        <taxon>Pseudomonadota</taxon>
        <taxon>Alphaproteobacteria</taxon>
        <taxon>Hyphomicrobiales</taxon>
        <taxon>Phyllobacteriaceae</taxon>
        <taxon>Allomesorhizobium</taxon>
    </lineage>
</organism>
<dbReference type="InterPro" id="IPR000073">
    <property type="entry name" value="AB_hydrolase_1"/>
</dbReference>
<protein>
    <submittedName>
        <fullName evidence="6">Alpha/beta fold hydrolase</fullName>
    </submittedName>
</protein>
<keyword evidence="3" id="KW-0802">TPR repeat</keyword>
<evidence type="ECO:0000259" key="5">
    <source>
        <dbReference type="PROSITE" id="PS50125"/>
    </source>
</evidence>
<dbReference type="Gene3D" id="3.30.70.1230">
    <property type="entry name" value="Nucleotide cyclase"/>
    <property type="match status" value="1"/>
</dbReference>
<dbReference type="SMART" id="SM00044">
    <property type="entry name" value="CYCc"/>
    <property type="match status" value="1"/>
</dbReference>
<keyword evidence="6" id="KW-0378">Hydrolase</keyword>
<dbReference type="PROSITE" id="PS50125">
    <property type="entry name" value="GUANYLATE_CYCLASE_2"/>
    <property type="match status" value="1"/>
</dbReference>
<dbReference type="Gene3D" id="1.10.150.50">
    <property type="entry name" value="Transcription Factor, Ets-1"/>
    <property type="match status" value="1"/>
</dbReference>
<dbReference type="InterPro" id="IPR029787">
    <property type="entry name" value="Nucleotide_cyclase"/>
</dbReference>
<keyword evidence="1" id="KW-0547">Nucleotide-binding</keyword>
<proteinExistence type="predicted"/>
<dbReference type="GO" id="GO:0005737">
    <property type="term" value="C:cytoplasm"/>
    <property type="evidence" value="ECO:0007669"/>
    <property type="project" value="TreeGrafter"/>
</dbReference>
<comment type="caution">
    <text evidence="6">The sequence shown here is derived from an EMBL/GenBank/DDBJ whole genome shotgun (WGS) entry which is preliminary data.</text>
</comment>
<feature type="domain" description="Guanylate cyclase" evidence="5">
    <location>
        <begin position="95"/>
        <end position="224"/>
    </location>
</feature>
<evidence type="ECO:0000256" key="1">
    <source>
        <dbReference type="ARBA" id="ARBA00022741"/>
    </source>
</evidence>
<dbReference type="SMART" id="SM00454">
    <property type="entry name" value="SAM"/>
    <property type="match status" value="1"/>
</dbReference>
<dbReference type="GO" id="GO:0004016">
    <property type="term" value="F:adenylate cyclase activity"/>
    <property type="evidence" value="ECO:0007669"/>
    <property type="project" value="UniProtKB-ARBA"/>
</dbReference>
<dbReference type="InterPro" id="IPR027417">
    <property type="entry name" value="P-loop_NTPase"/>
</dbReference>
<keyword evidence="7" id="KW-1185">Reference proteome</keyword>
<feature type="domain" description="SAM" evidence="4">
    <location>
        <begin position="1"/>
        <end position="61"/>
    </location>
</feature>
<dbReference type="PROSITE" id="PS50005">
    <property type="entry name" value="TPR"/>
    <property type="match status" value="1"/>
</dbReference>
<keyword evidence="2" id="KW-0067">ATP-binding</keyword>
<dbReference type="InterPro" id="IPR041664">
    <property type="entry name" value="AAA_16"/>
</dbReference>
<dbReference type="GO" id="GO:0016787">
    <property type="term" value="F:hydrolase activity"/>
    <property type="evidence" value="ECO:0007669"/>
    <property type="project" value="UniProtKB-KW"/>
</dbReference>
<dbReference type="Pfam" id="PF13191">
    <property type="entry name" value="AAA_16"/>
    <property type="match status" value="1"/>
</dbReference>
<evidence type="ECO:0000259" key="4">
    <source>
        <dbReference type="PROSITE" id="PS50105"/>
    </source>
</evidence>
<dbReference type="InterPro" id="IPR013761">
    <property type="entry name" value="SAM/pointed_sf"/>
</dbReference>
<dbReference type="Pfam" id="PF00536">
    <property type="entry name" value="SAM_1"/>
    <property type="match status" value="1"/>
</dbReference>
<dbReference type="SUPFAM" id="SSF52540">
    <property type="entry name" value="P-loop containing nucleoside triphosphate hydrolases"/>
    <property type="match status" value="1"/>
</dbReference>
<dbReference type="GO" id="GO:0009190">
    <property type="term" value="P:cyclic nucleotide biosynthetic process"/>
    <property type="evidence" value="ECO:0007669"/>
    <property type="project" value="InterPro"/>
</dbReference>
<dbReference type="SUPFAM" id="SSF47769">
    <property type="entry name" value="SAM/Pointed domain"/>
    <property type="match status" value="1"/>
</dbReference>
<dbReference type="GO" id="GO:0035556">
    <property type="term" value="P:intracellular signal transduction"/>
    <property type="evidence" value="ECO:0007669"/>
    <property type="project" value="InterPro"/>
</dbReference>
<sequence length="1011" mass="108931">MDIEEWLRGLGLQQYVTAFRENNVEADVLLRLTAEDLKDIGVSSVGHRRKLMVAITELRDRSSPTPVGNANAFLQVARHASAVASHPDAERRQLTVMFSDLVGSTALSACLDPEEMREIIRGYQNCCAGEIARFGGYVANFMGDGVLAYFGWPRAHEDDAERAVRAGLAVTRAVAELPTPKGNCLAAHVGIATGLVVVGDLAGPGPSQEHAIIGETPNLAARLQGCAGPGEVLVAEDTRRLVGQLFAFCERGDLVLKGFDAPVRAYSIVGSGAIESRFDALHGLKLAPLIGRERELAILLDAWAGLADGQGRVVLLIGEPGIGKSRLIEALKSRLAATPHACLEYQASPLHAHTALHPFANELARTAEFHGGDGPRVRRQKLNALLTQRLEAKADAATPVLATLLALPTKGDLSPDLTPQQVKAKTLAILMTQVETLAHREPLLLVFEDVHWADPTSLELLAALAELAASLPILMIVSHRPEFTAFWSDLPHALSMTLDRLNRRDAVALAKQTAGPGRLQPAAIQRIVSRSDGVPLFIEELARVVLETGPRGEAEPGLAEMSWISHREIPSTLSGLLSARLDRLGSAKEVLQVGAAIGREFSRDLAIAVLQGEGDPADEALERAVATGLIVREGAGPLMTFRFRHALIQEAAYGSMLKSRRRSLHARIAHLAETQTSDFRAPPPEWLARHYAEAGEMDRAASLWFEAACQAKATFATREAASHLAACLAATRSIAGDTEPPPETRRIRTDALVMLGDLASLAEDIAEADDQYRQAIDEAPDPATRERIEKKRHHCRIASRGSARIAYYEHGAGDTTLLFVSTQALGLAMFQPILERLCDDFRVVTVDPRGSGRSDALQRPYTIAEHASDALAVIRELAAPRLIGVGISMGANVLFHAVHQAPGLLSGVVTIGAPPAGQGQEHFSGEWRALQAEMKHTGEIEPMLRLHVGQVFSEPEMRGDSGTNCWRAVVARVTALRCNFATGPTRTKGRIGVDCCLSRFSRRSLAARGAN</sequence>
<dbReference type="InterPro" id="IPR019734">
    <property type="entry name" value="TPR_rpt"/>
</dbReference>
<dbReference type="RefSeq" id="WP_165033171.1">
    <property type="nucleotide sequence ID" value="NZ_JAAKZF010000067.1"/>
</dbReference>
<evidence type="ECO:0000313" key="7">
    <source>
        <dbReference type="Proteomes" id="UP001642900"/>
    </source>
</evidence>